<evidence type="ECO:0000313" key="4">
    <source>
        <dbReference type="Proteomes" id="UP000249557"/>
    </source>
</evidence>
<sequence>MKRMIGSPHLLPAVAICAALCFGVRFGAMLEKIELAGSFTSYAFAADVQDIEPAAGEETAPAQDALAAPDPAATGEKPKTAEAAPDVPAKPEIQAPALGKAPPAKGDWKSSDDLDGKYDDIKMEMFEDLAKRRKDLDAKEKELSMREALLKAAQAELEQKTGELTGIRKDIEELLKKQTEEEDKRIASLVKIYEGMKAKDAARIFDTLEMDVLLQVVTKMSERKTAPIIAAMDAQRARNLTIMLAEQNKLPSIPVLPTEQQ</sequence>
<evidence type="ECO:0000313" key="3">
    <source>
        <dbReference type="EMBL" id="PZO86525.1"/>
    </source>
</evidence>
<evidence type="ECO:0000256" key="2">
    <source>
        <dbReference type="SAM" id="MobiDB-lite"/>
    </source>
</evidence>
<feature type="compositionally biased region" description="Low complexity" evidence="2">
    <location>
        <begin position="60"/>
        <end position="73"/>
    </location>
</feature>
<keyword evidence="3" id="KW-0966">Cell projection</keyword>
<evidence type="ECO:0000256" key="1">
    <source>
        <dbReference type="SAM" id="Coils"/>
    </source>
</evidence>
<proteinExistence type="predicted"/>
<dbReference type="Proteomes" id="UP000249557">
    <property type="component" value="Unassembled WGS sequence"/>
</dbReference>
<feature type="compositionally biased region" description="Low complexity" evidence="2">
    <location>
        <begin position="95"/>
        <end position="105"/>
    </location>
</feature>
<organism evidence="3 4">
    <name type="scientific">Micavibrio aeruginosavorus</name>
    <dbReference type="NCBI Taxonomy" id="349221"/>
    <lineage>
        <taxon>Bacteria</taxon>
        <taxon>Pseudomonadati</taxon>
        <taxon>Bdellovibrionota</taxon>
        <taxon>Bdellovibrionia</taxon>
        <taxon>Bdellovibrionales</taxon>
        <taxon>Pseudobdellovibrionaceae</taxon>
        <taxon>Micavibrio</taxon>
    </lineage>
</organism>
<protein>
    <submittedName>
        <fullName evidence="3">Flagellar protein FlbB</fullName>
    </submittedName>
</protein>
<keyword evidence="1" id="KW-0175">Coiled coil</keyword>
<feature type="region of interest" description="Disordered" evidence="2">
    <location>
        <begin position="57"/>
        <end position="89"/>
    </location>
</feature>
<accession>A0A2W5BTN4</accession>
<comment type="caution">
    <text evidence="3">The sequence shown here is derived from an EMBL/GenBank/DDBJ whole genome shotgun (WGS) entry which is preliminary data.</text>
</comment>
<dbReference type="EMBL" id="QFNK01000111">
    <property type="protein sequence ID" value="PZO86525.1"/>
    <property type="molecule type" value="Genomic_DNA"/>
</dbReference>
<gene>
    <name evidence="3" type="ORF">DI626_06330</name>
</gene>
<dbReference type="SUPFAM" id="SSF158791">
    <property type="entry name" value="MgtE N-terminal domain-like"/>
    <property type="match status" value="1"/>
</dbReference>
<keyword evidence="3" id="KW-0282">Flagellum</keyword>
<feature type="coiled-coil region" evidence="1">
    <location>
        <begin position="136"/>
        <end position="177"/>
    </location>
</feature>
<reference evidence="3 4" key="1">
    <citation type="submission" date="2017-08" db="EMBL/GenBank/DDBJ databases">
        <title>Infants hospitalized years apart are colonized by the same room-sourced microbial strains.</title>
        <authorList>
            <person name="Brooks B."/>
            <person name="Olm M.R."/>
            <person name="Firek B.A."/>
            <person name="Baker R."/>
            <person name="Thomas B.C."/>
            <person name="Morowitz M.J."/>
            <person name="Banfield J.F."/>
        </authorList>
    </citation>
    <scope>NUCLEOTIDE SEQUENCE [LARGE SCALE GENOMIC DNA]</scope>
    <source>
        <strain evidence="3">S2_018_000_R2_104</strain>
    </source>
</reference>
<dbReference type="AlphaFoldDB" id="A0A2W5BTN4"/>
<feature type="region of interest" description="Disordered" evidence="2">
    <location>
        <begin position="94"/>
        <end position="113"/>
    </location>
</feature>
<keyword evidence="3" id="KW-0969">Cilium</keyword>
<name>A0A2W5BTN4_9BACT</name>